<evidence type="ECO:0000256" key="6">
    <source>
        <dbReference type="ARBA" id="ARBA00023136"/>
    </source>
</evidence>
<organism evidence="8 9">
    <name type="scientific">Paenibacillus odorifer</name>
    <dbReference type="NCBI Taxonomy" id="189426"/>
    <lineage>
        <taxon>Bacteria</taxon>
        <taxon>Bacillati</taxon>
        <taxon>Bacillota</taxon>
        <taxon>Bacilli</taxon>
        <taxon>Bacillales</taxon>
        <taxon>Paenibacillaceae</taxon>
        <taxon>Paenibacillus</taxon>
    </lineage>
</organism>
<dbReference type="EMBL" id="MKQP01000032">
    <property type="protein sequence ID" value="OMD28944.1"/>
    <property type="molecule type" value="Genomic_DNA"/>
</dbReference>
<comment type="caution">
    <text evidence="8">The sequence shown here is derived from an EMBL/GenBank/DDBJ whole genome shotgun (WGS) entry which is preliminary data.</text>
</comment>
<dbReference type="AlphaFoldDB" id="A0A1R0X4H2"/>
<dbReference type="SUPFAM" id="SSF161098">
    <property type="entry name" value="MetI-like"/>
    <property type="match status" value="1"/>
</dbReference>
<keyword evidence="3" id="KW-1003">Cell membrane</keyword>
<comment type="similarity">
    <text evidence="7">Belongs to the binding-protein-dependent transport system permease family.</text>
</comment>
<gene>
    <name evidence="8" type="ORF">BJP51_23460</name>
</gene>
<feature type="transmembrane region" description="Helical" evidence="7">
    <location>
        <begin position="112"/>
        <end position="132"/>
    </location>
</feature>
<feature type="transmembrane region" description="Helical" evidence="7">
    <location>
        <begin position="183"/>
        <end position="208"/>
    </location>
</feature>
<dbReference type="CDD" id="cd06261">
    <property type="entry name" value="TM_PBP2"/>
    <property type="match status" value="1"/>
</dbReference>
<dbReference type="Gene3D" id="1.10.3720.10">
    <property type="entry name" value="MetI-like"/>
    <property type="match status" value="1"/>
</dbReference>
<evidence type="ECO:0000256" key="1">
    <source>
        <dbReference type="ARBA" id="ARBA00004651"/>
    </source>
</evidence>
<dbReference type="InterPro" id="IPR035906">
    <property type="entry name" value="MetI-like_sf"/>
</dbReference>
<evidence type="ECO:0000313" key="9">
    <source>
        <dbReference type="Proteomes" id="UP000187465"/>
    </source>
</evidence>
<keyword evidence="6 7" id="KW-0472">Membrane</keyword>
<sequence>MRFKRTLGERLFDRLNYVLLALVSAAMLLPFVNVLASSLSTGVGLSRGGLVLWPRGWSLEAYSYIFKQGDLIRALGVTIFITVVGTALNLIVTFTLAYALSKSHLPFRNPMLMMVFFTTLFSGGMIPTFILVKDLGMLDSLWSLIIPGAASAFNIIIVKSFMQTIPDGLEESATIDGCTEFGTFFRIVIPVSMPIIATMILFYAVGHWNEFFQAILYINNPLKWPMQVFLRQVLLVLSSSELNASMIDQDQMMQLAEPIKMAMIIVATAPIVIVYPFLQKYFVKGVMIGSIKG</sequence>
<dbReference type="PANTHER" id="PTHR43744">
    <property type="entry name" value="ABC TRANSPORTER PERMEASE PROTEIN MG189-RELATED-RELATED"/>
    <property type="match status" value="1"/>
</dbReference>
<dbReference type="RefSeq" id="WP_036680390.1">
    <property type="nucleotide sequence ID" value="NZ_MKQP01000032.1"/>
</dbReference>
<keyword evidence="4 7" id="KW-0812">Transmembrane</keyword>
<accession>A0A1R0X4H2</accession>
<evidence type="ECO:0000256" key="5">
    <source>
        <dbReference type="ARBA" id="ARBA00022989"/>
    </source>
</evidence>
<evidence type="ECO:0000256" key="4">
    <source>
        <dbReference type="ARBA" id="ARBA00022692"/>
    </source>
</evidence>
<keyword evidence="5 7" id="KW-1133">Transmembrane helix</keyword>
<proteinExistence type="inferred from homology"/>
<feature type="transmembrane region" description="Helical" evidence="7">
    <location>
        <begin position="144"/>
        <end position="162"/>
    </location>
</feature>
<dbReference type="GO" id="GO:0005886">
    <property type="term" value="C:plasma membrane"/>
    <property type="evidence" value="ECO:0007669"/>
    <property type="project" value="UniProtKB-SubCell"/>
</dbReference>
<dbReference type="Proteomes" id="UP000187465">
    <property type="component" value="Unassembled WGS sequence"/>
</dbReference>
<dbReference type="PANTHER" id="PTHR43744:SF9">
    <property type="entry name" value="POLYGALACTURONAN_RHAMNOGALACTURONAN TRANSPORT SYSTEM PERMEASE PROTEIN YTCP"/>
    <property type="match status" value="1"/>
</dbReference>
<feature type="transmembrane region" description="Helical" evidence="7">
    <location>
        <begin position="259"/>
        <end position="278"/>
    </location>
</feature>
<evidence type="ECO:0000256" key="2">
    <source>
        <dbReference type="ARBA" id="ARBA00022448"/>
    </source>
</evidence>
<evidence type="ECO:0000256" key="7">
    <source>
        <dbReference type="RuleBase" id="RU363032"/>
    </source>
</evidence>
<dbReference type="Pfam" id="PF00528">
    <property type="entry name" value="BPD_transp_1"/>
    <property type="match status" value="1"/>
</dbReference>
<dbReference type="InterPro" id="IPR000515">
    <property type="entry name" value="MetI-like"/>
</dbReference>
<protein>
    <submittedName>
        <fullName evidence="8">ABC transporter permease</fullName>
    </submittedName>
</protein>
<dbReference type="GO" id="GO:0055085">
    <property type="term" value="P:transmembrane transport"/>
    <property type="evidence" value="ECO:0007669"/>
    <property type="project" value="InterPro"/>
</dbReference>
<keyword evidence="2 7" id="KW-0813">Transport</keyword>
<evidence type="ECO:0000313" key="8">
    <source>
        <dbReference type="EMBL" id="OMD28944.1"/>
    </source>
</evidence>
<reference evidence="8 9" key="1">
    <citation type="submission" date="2016-10" db="EMBL/GenBank/DDBJ databases">
        <title>Paenibacillus species isolates.</title>
        <authorList>
            <person name="Beno S.M."/>
        </authorList>
    </citation>
    <scope>NUCLEOTIDE SEQUENCE [LARGE SCALE GENOMIC DNA]</scope>
    <source>
        <strain evidence="8 9">FSL H7-0604</strain>
    </source>
</reference>
<name>A0A1R0X4H2_9BACL</name>
<evidence type="ECO:0000256" key="3">
    <source>
        <dbReference type="ARBA" id="ARBA00022475"/>
    </source>
</evidence>
<dbReference type="PROSITE" id="PS50928">
    <property type="entry name" value="ABC_TM1"/>
    <property type="match status" value="1"/>
</dbReference>
<comment type="subcellular location">
    <subcellularLocation>
        <location evidence="1 7">Cell membrane</location>
        <topology evidence="1 7">Multi-pass membrane protein</topology>
    </subcellularLocation>
</comment>
<feature type="transmembrane region" description="Helical" evidence="7">
    <location>
        <begin position="71"/>
        <end position="100"/>
    </location>
</feature>